<evidence type="ECO:0008006" key="3">
    <source>
        <dbReference type="Google" id="ProtNLM"/>
    </source>
</evidence>
<organism evidence="1 2">
    <name type="scientific">Pseudoalteromonas phenolica</name>
    <dbReference type="NCBI Taxonomy" id="161398"/>
    <lineage>
        <taxon>Bacteria</taxon>
        <taxon>Pseudomonadati</taxon>
        <taxon>Pseudomonadota</taxon>
        <taxon>Gammaproteobacteria</taxon>
        <taxon>Alteromonadales</taxon>
        <taxon>Pseudoalteromonadaceae</taxon>
        <taxon>Pseudoalteromonas</taxon>
    </lineage>
</organism>
<dbReference type="EMBL" id="PPSX01000003">
    <property type="protein sequence ID" value="RZQ55107.1"/>
    <property type="molecule type" value="Genomic_DNA"/>
</dbReference>
<dbReference type="RefSeq" id="WP_130253747.1">
    <property type="nucleotide sequence ID" value="NZ_PPSX01000003.1"/>
</dbReference>
<gene>
    <name evidence="1" type="ORF">C1E23_00805</name>
</gene>
<comment type="caution">
    <text evidence="1">The sequence shown here is derived from an EMBL/GenBank/DDBJ whole genome shotgun (WGS) entry which is preliminary data.</text>
</comment>
<protein>
    <recommendedName>
        <fullName evidence="3">Lipoprotein</fullName>
    </recommendedName>
</protein>
<evidence type="ECO:0000313" key="2">
    <source>
        <dbReference type="Proteomes" id="UP000291338"/>
    </source>
</evidence>
<evidence type="ECO:0000313" key="1">
    <source>
        <dbReference type="EMBL" id="RZQ55107.1"/>
    </source>
</evidence>
<dbReference type="PROSITE" id="PS51257">
    <property type="entry name" value="PROKAR_LIPOPROTEIN"/>
    <property type="match status" value="1"/>
</dbReference>
<dbReference type="AlphaFoldDB" id="A0A4Q7IUU0"/>
<dbReference type="Proteomes" id="UP000291338">
    <property type="component" value="Unassembled WGS sequence"/>
</dbReference>
<proteinExistence type="predicted"/>
<name>A0A4Q7IUU0_9GAMM</name>
<sequence length="105" mass="11897">MKTLISILLCSLLAACGFQSIKLVGYGKKLDVPVFEACFFEKLEEYRSLTNYLLSVEVEKVEGQITYYELTIDGTNTEDSDEVFTPKSFKESKEFLENIVNECSA</sequence>
<accession>A0A4Q7IUU0</accession>
<reference evidence="1 2" key="1">
    <citation type="submission" date="2018-01" db="EMBL/GenBank/DDBJ databases">
        <title>Co-occurrence of chitin degradation, pigmentation and bioactivity in marine Pseudoalteromonas.</title>
        <authorList>
            <person name="Paulsen S."/>
            <person name="Gram L."/>
            <person name="Machado H."/>
        </authorList>
    </citation>
    <scope>NUCLEOTIDE SEQUENCE [LARGE SCALE GENOMIC DNA]</scope>
    <source>
        <strain evidence="1 2">S3898</strain>
    </source>
</reference>